<dbReference type="InterPro" id="IPR011049">
    <property type="entry name" value="Serralysin-like_metalloprot_C"/>
</dbReference>
<dbReference type="GO" id="GO:0004621">
    <property type="term" value="F:glycosylphosphatidylinositol phospholipase D activity"/>
    <property type="evidence" value="ECO:0007669"/>
    <property type="project" value="UniProtKB-EC"/>
</dbReference>
<dbReference type="OrthoDB" id="5485153at2"/>
<name>B6IWJ5_RHOCS</name>
<dbReference type="PANTHER" id="PTHR23221:SF7">
    <property type="entry name" value="PHOSPHATIDYLINOSITOL-GLYCAN-SPECIFIC PHOSPHOLIPASE D"/>
    <property type="match status" value="1"/>
</dbReference>
<keyword evidence="2" id="KW-0677">Repeat</keyword>
<dbReference type="GO" id="GO:0005509">
    <property type="term" value="F:calcium ion binding"/>
    <property type="evidence" value="ECO:0007669"/>
    <property type="project" value="InterPro"/>
</dbReference>
<dbReference type="eggNOG" id="COG2931">
    <property type="taxonomic scope" value="Bacteria"/>
</dbReference>
<evidence type="ECO:0000256" key="2">
    <source>
        <dbReference type="ARBA" id="ARBA00022737"/>
    </source>
</evidence>
<dbReference type="STRING" id="414684.RC1_3307"/>
<proteinExistence type="predicted"/>
<dbReference type="GO" id="GO:0007155">
    <property type="term" value="P:cell adhesion"/>
    <property type="evidence" value="ECO:0007669"/>
    <property type="project" value="InterPro"/>
</dbReference>
<keyword evidence="3 5" id="KW-0378">Hydrolase</keyword>
<dbReference type="KEGG" id="rce:RC1_3307"/>
<dbReference type="SUPFAM" id="SSF51120">
    <property type="entry name" value="beta-Roll"/>
    <property type="match status" value="1"/>
</dbReference>
<dbReference type="Gene3D" id="2.150.10.10">
    <property type="entry name" value="Serralysin-like metalloprotease, C-terminal"/>
    <property type="match status" value="1"/>
</dbReference>
<dbReference type="RefSeq" id="WP_012568447.1">
    <property type="nucleotide sequence ID" value="NC_011420.2"/>
</dbReference>
<dbReference type="PROSITE" id="PS51470">
    <property type="entry name" value="FG_GAP"/>
    <property type="match status" value="1"/>
</dbReference>
<dbReference type="SMART" id="SM00191">
    <property type="entry name" value="Int_alpha"/>
    <property type="match status" value="5"/>
</dbReference>
<dbReference type="Pfam" id="PF00353">
    <property type="entry name" value="HemolysinCabind"/>
    <property type="match status" value="1"/>
</dbReference>
<evidence type="ECO:0000313" key="5">
    <source>
        <dbReference type="EMBL" id="ACJ00669.1"/>
    </source>
</evidence>
<sequence>MAGWTVRQGTARNEIIEGGSGRDLIRGLGGNDILKGRDGDDALYGGTGDDRLYGGRGQDLLAGGAGYDLFLGGIGDDTLDGGEGWDKAYWDGEFREFEFYRVEGWLYVVDTSSRFTDEGTDRLRGIEQLRFRDFGLDLTRTRQVADLSGDAGLGFRIVGAEPGDLAGRALHGADVTGDGLADVLIGARGADRVQADYPPTEDVGEAYIVYGTPIGPLDPVQLFFPGEGATTLTAGGLGAFNWLGETIAGVGDLDGDGIGDMVVAAPSYVQRFAFGDETPLAFVLYGRDGGFGPTVDLRQPPRGAVLEPDPFDTVGFAVDIGRARTDGRGADVNGDGRTDLILGSISGYLGLTTMTVLFGGQDFADPFSPTDLEPGQGAVFLGFGGPTSQGVYTPSVAALDINADGIDDLVFAGSNPGTEDFYDSSDVRIVFGSPTLGAGGPIDVGAPDTYDGFRFLSGGGAPAVVRNAGDVNGDGVEDLLVVTDQAYVVFGGSALSDVDVLRASRLDGSTGFAILDTANRDAASAGDVNGDGYADILLGSVRSDPALPAVRETVLLFGGPQVGASGVINPWLLPRGQGLVIEGAGEAVAGLGDVNGDGYDDIALSDPDAEGGRGVVHVLYGGPGSDWFLG</sequence>
<keyword evidence="5" id="KW-0401">Integrin</keyword>
<dbReference type="InterPro" id="IPR028994">
    <property type="entry name" value="Integrin_alpha_N"/>
</dbReference>
<dbReference type="Proteomes" id="UP000001591">
    <property type="component" value="Chromosome"/>
</dbReference>
<evidence type="ECO:0000256" key="4">
    <source>
        <dbReference type="ARBA" id="ARBA00023180"/>
    </source>
</evidence>
<dbReference type="PANTHER" id="PTHR23221">
    <property type="entry name" value="GLYCOSYLPHOSPHATIDYLINOSITOL PHOSPHOLIPASE D"/>
    <property type="match status" value="1"/>
</dbReference>
<accession>B6IWJ5</accession>
<evidence type="ECO:0000256" key="3">
    <source>
        <dbReference type="ARBA" id="ARBA00022801"/>
    </source>
</evidence>
<dbReference type="AlphaFoldDB" id="B6IWJ5"/>
<keyword evidence="4" id="KW-0325">Glycoprotein</keyword>
<organism evidence="5 6">
    <name type="scientific">Rhodospirillum centenum (strain ATCC 51521 / SW)</name>
    <dbReference type="NCBI Taxonomy" id="414684"/>
    <lineage>
        <taxon>Bacteria</taxon>
        <taxon>Pseudomonadati</taxon>
        <taxon>Pseudomonadota</taxon>
        <taxon>Alphaproteobacteria</taxon>
        <taxon>Rhodospirillales</taxon>
        <taxon>Rhodospirillaceae</taxon>
        <taxon>Rhodospirillum</taxon>
    </lineage>
</organism>
<dbReference type="Pfam" id="PF01839">
    <property type="entry name" value="FG-GAP"/>
    <property type="match status" value="2"/>
</dbReference>
<dbReference type="GO" id="GO:0008305">
    <property type="term" value="C:integrin complex"/>
    <property type="evidence" value="ECO:0007669"/>
    <property type="project" value="InterPro"/>
</dbReference>
<dbReference type="PRINTS" id="PR01185">
    <property type="entry name" value="INTEGRINA"/>
</dbReference>
<keyword evidence="1" id="KW-0732">Signal</keyword>
<dbReference type="InterPro" id="IPR018511">
    <property type="entry name" value="Hemolysin-typ_Ca-bd_CS"/>
</dbReference>
<dbReference type="SUPFAM" id="SSF69318">
    <property type="entry name" value="Integrin alpha N-terminal domain"/>
    <property type="match status" value="2"/>
</dbReference>
<evidence type="ECO:0000313" key="6">
    <source>
        <dbReference type="Proteomes" id="UP000001591"/>
    </source>
</evidence>
<dbReference type="InterPro" id="IPR013517">
    <property type="entry name" value="FG-GAP"/>
</dbReference>
<dbReference type="InterPro" id="IPR000413">
    <property type="entry name" value="Integrin_alpha"/>
</dbReference>
<dbReference type="PROSITE" id="PS00330">
    <property type="entry name" value="HEMOLYSIN_CALCIUM"/>
    <property type="match status" value="3"/>
</dbReference>
<keyword evidence="6" id="KW-1185">Reference proteome</keyword>
<dbReference type="PRINTS" id="PR00313">
    <property type="entry name" value="CABNDNGRPT"/>
</dbReference>
<evidence type="ECO:0000256" key="1">
    <source>
        <dbReference type="ARBA" id="ARBA00022729"/>
    </source>
</evidence>
<dbReference type="EMBL" id="CP000613">
    <property type="protein sequence ID" value="ACJ00669.1"/>
    <property type="molecule type" value="Genomic_DNA"/>
</dbReference>
<protein>
    <submittedName>
        <fullName evidence="5">Integrins alpha chain, putative</fullName>
        <ecNumber evidence="5">3.1.4.50</ecNumber>
    </submittedName>
</protein>
<dbReference type="EC" id="3.1.4.50" evidence="5"/>
<dbReference type="InterPro" id="IPR013519">
    <property type="entry name" value="Int_alpha_beta-p"/>
</dbReference>
<dbReference type="InterPro" id="IPR001343">
    <property type="entry name" value="Hemolysn_Ca-bd"/>
</dbReference>
<gene>
    <name evidence="5" type="ordered locus">RC1_3307</name>
</gene>
<dbReference type="GO" id="GO:0007229">
    <property type="term" value="P:integrin-mediated signaling pathway"/>
    <property type="evidence" value="ECO:0007669"/>
    <property type="project" value="UniProtKB-KW"/>
</dbReference>
<reference evidence="5 6" key="1">
    <citation type="journal article" date="2010" name="BMC Genomics">
        <title>Metabolic flexibility revealed in the genome of the cyst-forming alpha-1 proteobacterium Rhodospirillum centenum.</title>
        <authorList>
            <person name="Lu Y.K."/>
            <person name="Marden J."/>
            <person name="Han M."/>
            <person name="Swingley W.D."/>
            <person name="Mastrian S.D."/>
            <person name="Chowdhury S.R."/>
            <person name="Hao J."/>
            <person name="Helmy T."/>
            <person name="Kim S."/>
            <person name="Kurdoglu A.A."/>
            <person name="Matthies H.J."/>
            <person name="Rollo D."/>
            <person name="Stothard P."/>
            <person name="Blankenship R.E."/>
            <person name="Bauer C.E."/>
            <person name="Touchman J.W."/>
        </authorList>
    </citation>
    <scope>NUCLEOTIDE SEQUENCE [LARGE SCALE GENOMIC DNA]</scope>
    <source>
        <strain evidence="6">ATCC 51521 / SW</strain>
    </source>
</reference>
<dbReference type="HOGENOM" id="CLU_434042_0_0_5"/>
<dbReference type="Gene3D" id="2.130.10.130">
    <property type="entry name" value="Integrin alpha, N-terminal"/>
    <property type="match status" value="3"/>
</dbReference>